<evidence type="ECO:0000313" key="1">
    <source>
        <dbReference type="EMBL" id="ADW68595.1"/>
    </source>
</evidence>
<dbReference type="KEGG" id="acm:AciX9_1542"/>
<evidence type="ECO:0000313" key="2">
    <source>
        <dbReference type="Proteomes" id="UP000000343"/>
    </source>
</evidence>
<protein>
    <recommendedName>
        <fullName evidence="3">Antitoxin</fullName>
    </recommendedName>
</protein>
<dbReference type="RefSeq" id="WP_013579914.1">
    <property type="nucleotide sequence ID" value="NC_015064.1"/>
</dbReference>
<evidence type="ECO:0008006" key="3">
    <source>
        <dbReference type="Google" id="ProtNLM"/>
    </source>
</evidence>
<dbReference type="Proteomes" id="UP000000343">
    <property type="component" value="Chromosome"/>
</dbReference>
<dbReference type="HOGENOM" id="CLU_2699539_0_0_0"/>
<gene>
    <name evidence="1" type="ordered locus">AciX9_1542</name>
</gene>
<name>E8WX34_GRATM</name>
<dbReference type="OrthoDB" id="9815501at2"/>
<sequence length="73" mass="8171">MIQLDLQPGLEAQLTAKAQNLGLSTVKYVEQIVLSKNEEDDHLQEGLDDIATGRTRPAREVFAELHARYDIHG</sequence>
<dbReference type="AlphaFoldDB" id="E8WX34"/>
<keyword evidence="2" id="KW-1185">Reference proteome</keyword>
<proteinExistence type="predicted"/>
<dbReference type="PaxDb" id="1198114-AciX9_1542"/>
<accession>E8WX34</accession>
<reference evidence="2" key="1">
    <citation type="submission" date="2011-01" db="EMBL/GenBank/DDBJ databases">
        <title>Complete sequence of chromosome of Acidobacterium sp. MP5ACTX9.</title>
        <authorList>
            <consortium name="US DOE Joint Genome Institute"/>
            <person name="Lucas S."/>
            <person name="Copeland A."/>
            <person name="Lapidus A."/>
            <person name="Cheng J.-F."/>
            <person name="Goodwin L."/>
            <person name="Pitluck S."/>
            <person name="Teshima H."/>
            <person name="Detter J.C."/>
            <person name="Han C."/>
            <person name="Tapia R."/>
            <person name="Land M."/>
            <person name="Hauser L."/>
            <person name="Kyrpides N."/>
            <person name="Ivanova N."/>
            <person name="Ovchinnikova G."/>
            <person name="Pagani I."/>
            <person name="Rawat S.R."/>
            <person name="Mannisto M."/>
            <person name="Haggblom M.M."/>
            <person name="Woyke T."/>
        </authorList>
    </citation>
    <scope>NUCLEOTIDE SEQUENCE [LARGE SCALE GENOMIC DNA]</scope>
    <source>
        <strain evidence="2">MP5ACTX9</strain>
    </source>
</reference>
<dbReference type="EMBL" id="CP002480">
    <property type="protein sequence ID" value="ADW68595.1"/>
    <property type="molecule type" value="Genomic_DNA"/>
</dbReference>
<organism evidence="2">
    <name type="scientific">Granulicella tundricola (strain ATCC BAA-1859 / DSM 23138 / MP5ACTX9)</name>
    <dbReference type="NCBI Taxonomy" id="1198114"/>
    <lineage>
        <taxon>Bacteria</taxon>
        <taxon>Pseudomonadati</taxon>
        <taxon>Acidobacteriota</taxon>
        <taxon>Terriglobia</taxon>
        <taxon>Terriglobales</taxon>
        <taxon>Acidobacteriaceae</taxon>
        <taxon>Granulicella</taxon>
    </lineage>
</organism>
<dbReference type="STRING" id="1198114.AciX9_1542"/>